<dbReference type="EMBL" id="OZ026884">
    <property type="protein sequence ID" value="CAL1240483.1"/>
    <property type="molecule type" value="Genomic_DNA"/>
</dbReference>
<dbReference type="SUPFAM" id="SSF81296">
    <property type="entry name" value="E set domains"/>
    <property type="match status" value="1"/>
</dbReference>
<feature type="domain" description="CopC" evidence="7">
    <location>
        <begin position="65"/>
        <end position="160"/>
    </location>
</feature>
<evidence type="ECO:0000259" key="7">
    <source>
        <dbReference type="Pfam" id="PF04234"/>
    </source>
</evidence>
<dbReference type="Pfam" id="PF04234">
    <property type="entry name" value="CopC"/>
    <property type="match status" value="1"/>
</dbReference>
<name>A0ABP1C8J5_9GAMM</name>
<evidence type="ECO:0000313" key="8">
    <source>
        <dbReference type="EMBL" id="CAL1240483.1"/>
    </source>
</evidence>
<dbReference type="InterPro" id="IPR014756">
    <property type="entry name" value="Ig_E-set"/>
</dbReference>
<sequence length="163" mass="17545">MLKRRPSPLPTRPFPGRDAIGNNPAAAPQTAAQAPPPSLPTRRWGLGRVVLALAWLTLASDSEAHAILVKAQPEKGAVLAEAPKEVLLIFNDAVGQEFLALAVVDAAGRRVDKHDARLDLTDHSHLRASLHPLAPGPYLVRYRVLSADGHVVSGKYTFRVQPP</sequence>
<comment type="similarity">
    <text evidence="5">Belongs to the CopC family.</text>
</comment>
<evidence type="ECO:0000256" key="5">
    <source>
        <dbReference type="RuleBase" id="RU369037"/>
    </source>
</evidence>
<evidence type="ECO:0000256" key="3">
    <source>
        <dbReference type="ARBA" id="ARBA00022729"/>
    </source>
</evidence>
<protein>
    <recommendedName>
        <fullName evidence="5">Copper resistance protein C</fullName>
    </recommendedName>
</protein>
<dbReference type="PANTHER" id="PTHR34820">
    <property type="entry name" value="INNER MEMBRANE PROTEIN YEBZ"/>
    <property type="match status" value="1"/>
</dbReference>
<keyword evidence="3 5" id="KW-0732">Signal</keyword>
<proteinExistence type="inferred from homology"/>
<keyword evidence="2 5" id="KW-0479">Metal-binding</keyword>
<evidence type="ECO:0000256" key="4">
    <source>
        <dbReference type="ARBA" id="ARBA00023008"/>
    </source>
</evidence>
<accession>A0ABP1C8J5</accession>
<evidence type="ECO:0000256" key="2">
    <source>
        <dbReference type="ARBA" id="ARBA00022723"/>
    </source>
</evidence>
<evidence type="ECO:0000256" key="1">
    <source>
        <dbReference type="ARBA" id="ARBA00004196"/>
    </source>
</evidence>
<feature type="region of interest" description="Disordered" evidence="6">
    <location>
        <begin position="1"/>
        <end position="40"/>
    </location>
</feature>
<dbReference type="RefSeq" id="WP_348757076.1">
    <property type="nucleotide sequence ID" value="NZ_OZ026884.1"/>
</dbReference>
<dbReference type="InterPro" id="IPR032694">
    <property type="entry name" value="CopC/D"/>
</dbReference>
<keyword evidence="9" id="KW-1185">Reference proteome</keyword>
<dbReference type="InterPro" id="IPR014755">
    <property type="entry name" value="Cu-Rt/internalin_Ig-like"/>
</dbReference>
<evidence type="ECO:0000313" key="9">
    <source>
        <dbReference type="Proteomes" id="UP001497493"/>
    </source>
</evidence>
<comment type="function">
    <text evidence="5">Involved in copper resistance.</text>
</comment>
<dbReference type="PANTHER" id="PTHR34820:SF4">
    <property type="entry name" value="INNER MEMBRANE PROTEIN YEBZ"/>
    <property type="match status" value="1"/>
</dbReference>
<keyword evidence="5" id="KW-0574">Periplasm</keyword>
<comment type="subcellular location">
    <subcellularLocation>
        <location evidence="1">Cell envelope</location>
    </subcellularLocation>
    <subcellularLocation>
        <location evidence="5">Periplasm</location>
    </subcellularLocation>
</comment>
<evidence type="ECO:0000256" key="6">
    <source>
        <dbReference type="SAM" id="MobiDB-lite"/>
    </source>
</evidence>
<keyword evidence="4 5" id="KW-0186">Copper</keyword>
<reference evidence="8 9" key="1">
    <citation type="submission" date="2024-04" db="EMBL/GenBank/DDBJ databases">
        <authorList>
            <person name="Cremers G."/>
        </authorList>
    </citation>
    <scope>NUCLEOTIDE SEQUENCE [LARGE SCALE GENOMIC DNA]</scope>
    <source>
        <strain evidence="8">MeCH1-AG</strain>
    </source>
</reference>
<feature type="compositionally biased region" description="Low complexity" evidence="6">
    <location>
        <begin position="24"/>
        <end position="33"/>
    </location>
</feature>
<dbReference type="InterPro" id="IPR007348">
    <property type="entry name" value="CopC_dom"/>
</dbReference>
<dbReference type="Gene3D" id="2.60.40.1220">
    <property type="match status" value="1"/>
</dbReference>
<dbReference type="Proteomes" id="UP001497493">
    <property type="component" value="Chromosome"/>
</dbReference>
<gene>
    <name evidence="8" type="ORF">MECH1_V1_1707</name>
</gene>
<organism evidence="8 9">
    <name type="scientific">Candidatus Methylocalor cossyra</name>
    <dbReference type="NCBI Taxonomy" id="3108543"/>
    <lineage>
        <taxon>Bacteria</taxon>
        <taxon>Pseudomonadati</taxon>
        <taxon>Pseudomonadota</taxon>
        <taxon>Gammaproteobacteria</taxon>
        <taxon>Methylococcales</taxon>
        <taxon>Methylococcaceae</taxon>
        <taxon>Candidatus Methylocalor</taxon>
    </lineage>
</organism>